<dbReference type="Proteomes" id="UP000027473">
    <property type="component" value="Unassembled WGS sequence"/>
</dbReference>
<evidence type="ECO:0000313" key="3">
    <source>
        <dbReference type="Proteomes" id="UP000027473"/>
    </source>
</evidence>
<protein>
    <submittedName>
        <fullName evidence="2">Transposase IS4</fullName>
    </submittedName>
</protein>
<feature type="domain" description="Transposase IS4-like" evidence="1">
    <location>
        <begin position="3"/>
        <end position="110"/>
    </location>
</feature>
<dbReference type="GO" id="GO:0004803">
    <property type="term" value="F:transposase activity"/>
    <property type="evidence" value="ECO:0007669"/>
    <property type="project" value="InterPro"/>
</dbReference>
<reference evidence="2 3" key="1">
    <citation type="submission" date="2014-01" db="EMBL/GenBank/DDBJ databases">
        <title>Comparative genomics of Fusobacterium necrophorum wild isolates.</title>
        <authorList>
            <person name="Kittichotirat W."/>
            <person name="Bumgarner R.E."/>
            <person name="Lawrence P."/>
        </authorList>
    </citation>
    <scope>NUCLEOTIDE SEQUENCE [LARGE SCALE GENOMIC DNA]</scope>
    <source>
        <strain evidence="2 3">BL</strain>
    </source>
</reference>
<dbReference type="AlphaFoldDB" id="A0AB73BU94"/>
<accession>A0AB73BU94</accession>
<name>A0AB73BU94_9FUSO</name>
<evidence type="ECO:0000313" key="2">
    <source>
        <dbReference type="EMBL" id="KDE61831.1"/>
    </source>
</evidence>
<dbReference type="Pfam" id="PF01609">
    <property type="entry name" value="DDE_Tnp_1"/>
    <property type="match status" value="1"/>
</dbReference>
<dbReference type="EMBL" id="JAAC01000154">
    <property type="protein sequence ID" value="KDE61831.1"/>
    <property type="molecule type" value="Genomic_DNA"/>
</dbReference>
<dbReference type="GO" id="GO:0003677">
    <property type="term" value="F:DNA binding"/>
    <property type="evidence" value="ECO:0007669"/>
    <property type="project" value="InterPro"/>
</dbReference>
<dbReference type="GO" id="GO:0006313">
    <property type="term" value="P:DNA transposition"/>
    <property type="evidence" value="ECO:0007669"/>
    <property type="project" value="InterPro"/>
</dbReference>
<organism evidence="2 3">
    <name type="scientific">Fusobacterium necrophorum BL</name>
    <dbReference type="NCBI Taxonomy" id="1441732"/>
    <lineage>
        <taxon>Bacteria</taxon>
        <taxon>Fusobacteriati</taxon>
        <taxon>Fusobacteriota</taxon>
        <taxon>Fusobacteriia</taxon>
        <taxon>Fusobacteriales</taxon>
        <taxon>Fusobacteriaceae</taxon>
        <taxon>Fusobacterium</taxon>
    </lineage>
</organism>
<dbReference type="PANTHER" id="PTHR30007:SF1">
    <property type="entry name" value="BLR1914 PROTEIN"/>
    <property type="match status" value="1"/>
</dbReference>
<dbReference type="NCBIfam" id="NF033580">
    <property type="entry name" value="transpos_IS5_3"/>
    <property type="match status" value="1"/>
</dbReference>
<dbReference type="PANTHER" id="PTHR30007">
    <property type="entry name" value="PHP DOMAIN PROTEIN"/>
    <property type="match status" value="1"/>
</dbReference>
<sequence length="123" mass="14216">MDAHDIPLRTLVTEGTRADCKMAIKLIEAMPVEHLIADRAYDTNALVEYLHEQNTQAVIPPKRNRKTKWEYNNALYEYRHLVENTFLKLKQFRGIATRYAKSVSCFAGAIHLASIVLWLRCLV</sequence>
<proteinExistence type="predicted"/>
<evidence type="ECO:0000259" key="1">
    <source>
        <dbReference type="Pfam" id="PF01609"/>
    </source>
</evidence>
<dbReference type="InterPro" id="IPR002559">
    <property type="entry name" value="Transposase_11"/>
</dbReference>
<comment type="caution">
    <text evidence="2">The sequence shown here is derived from an EMBL/GenBank/DDBJ whole genome shotgun (WGS) entry which is preliminary data.</text>
</comment>
<gene>
    <name evidence="2" type="ORF">FUSO3_09645</name>
</gene>